<evidence type="ECO:0000313" key="1">
    <source>
        <dbReference type="EMBL" id="KAF3966702.1"/>
    </source>
</evidence>
<proteinExistence type="predicted"/>
<dbReference type="EMBL" id="JRKL02001003">
    <property type="protein sequence ID" value="KAF3966702.1"/>
    <property type="molecule type" value="Genomic_DNA"/>
</dbReference>
<organism evidence="1 2">
    <name type="scientific">Castanea mollissima</name>
    <name type="common">Chinese chestnut</name>
    <dbReference type="NCBI Taxonomy" id="60419"/>
    <lineage>
        <taxon>Eukaryota</taxon>
        <taxon>Viridiplantae</taxon>
        <taxon>Streptophyta</taxon>
        <taxon>Embryophyta</taxon>
        <taxon>Tracheophyta</taxon>
        <taxon>Spermatophyta</taxon>
        <taxon>Magnoliopsida</taxon>
        <taxon>eudicotyledons</taxon>
        <taxon>Gunneridae</taxon>
        <taxon>Pentapetalae</taxon>
        <taxon>rosids</taxon>
        <taxon>fabids</taxon>
        <taxon>Fagales</taxon>
        <taxon>Fagaceae</taxon>
        <taxon>Castanea</taxon>
    </lineage>
</organism>
<keyword evidence="2" id="KW-1185">Reference proteome</keyword>
<comment type="caution">
    <text evidence="1">The sequence shown here is derived from an EMBL/GenBank/DDBJ whole genome shotgun (WGS) entry which is preliminary data.</text>
</comment>
<protein>
    <submittedName>
        <fullName evidence="1">Uncharacterized protein</fullName>
    </submittedName>
</protein>
<sequence>MSKCPSKIKAVNLEAKPVLGIAYGVKFKVDEWTRKVNFLVMELDDFDLILGNEFLVSAKAALLPFIEVLLILDEKQSCYVPVRRGARNSKSSKGKEPMVSAMQVEHGLKKGEMTYLATLIKVKQDKYVDVPDAVAGMLGEFADVQEYVAALTRVESGFVERIKDSAKLNATYQMLVHDVTVGLVRRY</sequence>
<reference evidence="1" key="1">
    <citation type="submission" date="2020-03" db="EMBL/GenBank/DDBJ databases">
        <title>Castanea mollissima Vanexum genome sequencing.</title>
        <authorList>
            <person name="Staton M."/>
        </authorList>
    </citation>
    <scope>NUCLEOTIDE SEQUENCE</scope>
    <source>
        <tissue evidence="1">Leaf</tissue>
    </source>
</reference>
<dbReference type="Proteomes" id="UP000737018">
    <property type="component" value="Unassembled WGS sequence"/>
</dbReference>
<dbReference type="CDD" id="cd00303">
    <property type="entry name" value="retropepsin_like"/>
    <property type="match status" value="1"/>
</dbReference>
<dbReference type="OrthoDB" id="1939491at2759"/>
<dbReference type="AlphaFoldDB" id="A0A8J4VR62"/>
<dbReference type="InterPro" id="IPR021109">
    <property type="entry name" value="Peptidase_aspartic_dom_sf"/>
</dbReference>
<dbReference type="Gene3D" id="2.40.70.10">
    <property type="entry name" value="Acid Proteases"/>
    <property type="match status" value="1"/>
</dbReference>
<gene>
    <name evidence="1" type="ORF">CMV_009221</name>
</gene>
<accession>A0A8J4VR62</accession>
<name>A0A8J4VR62_9ROSI</name>
<evidence type="ECO:0000313" key="2">
    <source>
        <dbReference type="Proteomes" id="UP000737018"/>
    </source>
</evidence>